<keyword evidence="10 12" id="KW-0234">DNA repair</keyword>
<dbReference type="GO" id="GO:0006260">
    <property type="term" value="P:DNA replication"/>
    <property type="evidence" value="ECO:0007669"/>
    <property type="project" value="UniProtKB-UniRule"/>
</dbReference>
<reference evidence="15" key="1">
    <citation type="submission" date="2020-10" db="EMBL/GenBank/DDBJ databases">
        <authorList>
            <person name="Gilroy R."/>
        </authorList>
    </citation>
    <scope>NUCLEOTIDE SEQUENCE</scope>
    <source>
        <strain evidence="15">517</strain>
    </source>
</reference>
<evidence type="ECO:0000256" key="8">
    <source>
        <dbReference type="ARBA" id="ARBA00022840"/>
    </source>
</evidence>
<dbReference type="EMBL" id="JADINF010000192">
    <property type="protein sequence ID" value="MBO8424849.1"/>
    <property type="molecule type" value="Genomic_DNA"/>
</dbReference>
<evidence type="ECO:0000256" key="4">
    <source>
        <dbReference type="ARBA" id="ARBA00022490"/>
    </source>
</evidence>
<evidence type="ECO:0000256" key="7">
    <source>
        <dbReference type="ARBA" id="ARBA00022763"/>
    </source>
</evidence>
<name>A0A940DI98_9FIRM</name>
<dbReference type="PANTHER" id="PTHR32182:SF0">
    <property type="entry name" value="DNA REPLICATION AND REPAIR PROTEIN RECF"/>
    <property type="match status" value="1"/>
</dbReference>
<comment type="subcellular location">
    <subcellularLocation>
        <location evidence="1 12 13">Cytoplasm</location>
    </subcellularLocation>
</comment>
<evidence type="ECO:0000256" key="9">
    <source>
        <dbReference type="ARBA" id="ARBA00023125"/>
    </source>
</evidence>
<dbReference type="InterPro" id="IPR042174">
    <property type="entry name" value="RecF_2"/>
</dbReference>
<dbReference type="Proteomes" id="UP000727857">
    <property type="component" value="Unassembled WGS sequence"/>
</dbReference>
<dbReference type="AlphaFoldDB" id="A0A940DI98"/>
<keyword evidence="8 12" id="KW-0067">ATP-binding</keyword>
<evidence type="ECO:0000256" key="11">
    <source>
        <dbReference type="ARBA" id="ARBA00023236"/>
    </source>
</evidence>
<dbReference type="NCBIfam" id="TIGR00611">
    <property type="entry name" value="recf"/>
    <property type="match status" value="1"/>
</dbReference>
<evidence type="ECO:0000256" key="10">
    <source>
        <dbReference type="ARBA" id="ARBA00023204"/>
    </source>
</evidence>
<dbReference type="GO" id="GO:0006302">
    <property type="term" value="P:double-strand break repair"/>
    <property type="evidence" value="ECO:0007669"/>
    <property type="project" value="TreeGrafter"/>
</dbReference>
<dbReference type="Gene3D" id="3.40.50.300">
    <property type="entry name" value="P-loop containing nucleotide triphosphate hydrolases"/>
    <property type="match status" value="1"/>
</dbReference>
<evidence type="ECO:0000256" key="5">
    <source>
        <dbReference type="ARBA" id="ARBA00022705"/>
    </source>
</evidence>
<dbReference type="GO" id="GO:0005524">
    <property type="term" value="F:ATP binding"/>
    <property type="evidence" value="ECO:0007669"/>
    <property type="project" value="UniProtKB-UniRule"/>
</dbReference>
<keyword evidence="5 12" id="KW-0235">DNA replication</keyword>
<dbReference type="InterPro" id="IPR001238">
    <property type="entry name" value="DNA-binding_RecF"/>
</dbReference>
<accession>A0A940DI98</accession>
<keyword evidence="9 12" id="KW-0238">DNA-binding</keyword>
<evidence type="ECO:0000256" key="1">
    <source>
        <dbReference type="ARBA" id="ARBA00004496"/>
    </source>
</evidence>
<dbReference type="SUPFAM" id="SSF52540">
    <property type="entry name" value="P-loop containing nucleoside triphosphate hydrolases"/>
    <property type="match status" value="1"/>
</dbReference>
<evidence type="ECO:0000313" key="16">
    <source>
        <dbReference type="Proteomes" id="UP000727857"/>
    </source>
</evidence>
<organism evidence="15 16">
    <name type="scientific">Candidatus Stercoripulliclostridium pullicola</name>
    <dbReference type="NCBI Taxonomy" id="2840953"/>
    <lineage>
        <taxon>Bacteria</taxon>
        <taxon>Bacillati</taxon>
        <taxon>Bacillota</taxon>
        <taxon>Clostridia</taxon>
        <taxon>Eubacteriales</taxon>
        <taxon>Candidatus Stercoripulliclostridium</taxon>
    </lineage>
</organism>
<evidence type="ECO:0000259" key="14">
    <source>
        <dbReference type="Pfam" id="PF02463"/>
    </source>
</evidence>
<gene>
    <name evidence="12 15" type="primary">recF</name>
    <name evidence="15" type="ORF">IAB16_07495</name>
</gene>
<evidence type="ECO:0000256" key="3">
    <source>
        <dbReference type="ARBA" id="ARBA00020170"/>
    </source>
</evidence>
<dbReference type="PROSITE" id="PS00617">
    <property type="entry name" value="RECF_1"/>
    <property type="match status" value="1"/>
</dbReference>
<dbReference type="HAMAP" id="MF_00365">
    <property type="entry name" value="RecF"/>
    <property type="match status" value="1"/>
</dbReference>
<comment type="caution">
    <text evidence="15">The sequence shown here is derived from an EMBL/GenBank/DDBJ whole genome shotgun (WGS) entry which is preliminary data.</text>
</comment>
<dbReference type="Gene3D" id="1.20.1050.90">
    <property type="entry name" value="RecF/RecN/SMC, N-terminal domain"/>
    <property type="match status" value="1"/>
</dbReference>
<dbReference type="PROSITE" id="PS00618">
    <property type="entry name" value="RECF_2"/>
    <property type="match status" value="1"/>
</dbReference>
<protein>
    <recommendedName>
        <fullName evidence="3 12">DNA replication and repair protein RecF</fullName>
    </recommendedName>
</protein>
<keyword evidence="6 12" id="KW-0547">Nucleotide-binding</keyword>
<keyword evidence="4 12" id="KW-0963">Cytoplasm</keyword>
<evidence type="ECO:0000256" key="12">
    <source>
        <dbReference type="HAMAP-Rule" id="MF_00365"/>
    </source>
</evidence>
<dbReference type="PANTHER" id="PTHR32182">
    <property type="entry name" value="DNA REPLICATION AND REPAIR PROTEIN RECF"/>
    <property type="match status" value="1"/>
</dbReference>
<dbReference type="InterPro" id="IPR027417">
    <property type="entry name" value="P-loop_NTPase"/>
</dbReference>
<dbReference type="GO" id="GO:0009432">
    <property type="term" value="P:SOS response"/>
    <property type="evidence" value="ECO:0007669"/>
    <property type="project" value="UniProtKB-UniRule"/>
</dbReference>
<sequence length="362" mass="40609">MIVTDVSLNNFLSYESEKVTFAKGLNIVYGANAAGKTNLIDSIYLCSLGRSSRHSRDKELINWKAPAAGFGVELKVEKRFSTHTVAITADEQGKKRVTVDRLPVQRIGELMGVVNVVFFSPQVIGLVREAPADRRRFMDMGLCQQSKTYFYTLQRYNAILQQRNKLLKTYKGRASLDSMLEVVDSEMIRTAAFIIKERAKFIAKLKPYAVNEHYKLTDGAEEFSVSYETEAVDPDNPEEGLRRLAASSRSDDLRLEYTTVGPHRDDLKLSVSGVDLRKFGSQGQQRSAVLSLKLAEIASFRARTGETPVLLLDDVLSELDEKRRNALFNAIDGIQTIITCTEPAEFDGATYFEVKNGHCTRK</sequence>
<dbReference type="Pfam" id="PF02463">
    <property type="entry name" value="SMC_N"/>
    <property type="match status" value="1"/>
</dbReference>
<reference evidence="15" key="2">
    <citation type="journal article" date="2021" name="PeerJ">
        <title>Extensive microbial diversity within the chicken gut microbiome revealed by metagenomics and culture.</title>
        <authorList>
            <person name="Gilroy R."/>
            <person name="Ravi A."/>
            <person name="Getino M."/>
            <person name="Pursley I."/>
            <person name="Horton D.L."/>
            <person name="Alikhan N.F."/>
            <person name="Baker D."/>
            <person name="Gharbi K."/>
            <person name="Hall N."/>
            <person name="Watson M."/>
            <person name="Adriaenssens E.M."/>
            <person name="Foster-Nyarko E."/>
            <person name="Jarju S."/>
            <person name="Secka A."/>
            <person name="Antonio M."/>
            <person name="Oren A."/>
            <person name="Chaudhuri R.R."/>
            <person name="La Ragione R."/>
            <person name="Hildebrand F."/>
            <person name="Pallen M.J."/>
        </authorList>
    </citation>
    <scope>NUCLEOTIDE SEQUENCE</scope>
    <source>
        <strain evidence="15">517</strain>
    </source>
</reference>
<proteinExistence type="inferred from homology"/>
<dbReference type="GO" id="GO:0000731">
    <property type="term" value="P:DNA synthesis involved in DNA repair"/>
    <property type="evidence" value="ECO:0007669"/>
    <property type="project" value="TreeGrafter"/>
</dbReference>
<dbReference type="GO" id="GO:0003697">
    <property type="term" value="F:single-stranded DNA binding"/>
    <property type="evidence" value="ECO:0007669"/>
    <property type="project" value="UniProtKB-UniRule"/>
</dbReference>
<evidence type="ECO:0000256" key="2">
    <source>
        <dbReference type="ARBA" id="ARBA00008016"/>
    </source>
</evidence>
<keyword evidence="7 12" id="KW-0227">DNA damage</keyword>
<keyword evidence="11 12" id="KW-0742">SOS response</keyword>
<comment type="function">
    <text evidence="12 13">The RecF protein is involved in DNA metabolism; it is required for DNA replication and normal SOS inducibility. RecF binds preferentially to single-stranded, linear DNA. It also seems to bind ATP.</text>
</comment>
<evidence type="ECO:0000256" key="13">
    <source>
        <dbReference type="RuleBase" id="RU000578"/>
    </source>
</evidence>
<evidence type="ECO:0000313" key="15">
    <source>
        <dbReference type="EMBL" id="MBO8424849.1"/>
    </source>
</evidence>
<evidence type="ECO:0000256" key="6">
    <source>
        <dbReference type="ARBA" id="ARBA00022741"/>
    </source>
</evidence>
<feature type="domain" description="RecF/RecN/SMC N-terminal" evidence="14">
    <location>
        <begin position="3"/>
        <end position="344"/>
    </location>
</feature>
<dbReference type="InterPro" id="IPR018078">
    <property type="entry name" value="DNA-binding_RecF_CS"/>
</dbReference>
<feature type="binding site" evidence="12">
    <location>
        <begin position="30"/>
        <end position="37"/>
    </location>
    <ligand>
        <name>ATP</name>
        <dbReference type="ChEBI" id="CHEBI:30616"/>
    </ligand>
</feature>
<comment type="similarity">
    <text evidence="2 12 13">Belongs to the RecF family.</text>
</comment>
<dbReference type="InterPro" id="IPR003395">
    <property type="entry name" value="RecF/RecN/SMC_N"/>
</dbReference>
<dbReference type="GO" id="GO:0005737">
    <property type="term" value="C:cytoplasm"/>
    <property type="evidence" value="ECO:0007669"/>
    <property type="project" value="UniProtKB-SubCell"/>
</dbReference>